<dbReference type="InterPro" id="IPR000845">
    <property type="entry name" value="Nucleoside_phosphorylase_d"/>
</dbReference>
<dbReference type="InterPro" id="IPR035994">
    <property type="entry name" value="Nucleoside_phosphorylase_sf"/>
</dbReference>
<dbReference type="EMBL" id="JFHK01000004">
    <property type="protein sequence ID" value="OAA31395.1"/>
    <property type="molecule type" value="Genomic_DNA"/>
</dbReference>
<feature type="binding site" evidence="6">
    <location>
        <position position="208"/>
    </location>
    <ligand>
        <name>phosphate</name>
        <dbReference type="ChEBI" id="CHEBI:43474"/>
    </ligand>
</feature>
<evidence type="ECO:0000256" key="3">
    <source>
        <dbReference type="ARBA" id="ARBA00022676"/>
    </source>
</evidence>
<gene>
    <name evidence="8" type="ORF">AT15_07825</name>
</gene>
<feature type="binding site" evidence="6">
    <location>
        <position position="26"/>
    </location>
    <ligand>
        <name>phosphate</name>
        <dbReference type="ChEBI" id="CHEBI:43474"/>
    </ligand>
</feature>
<dbReference type="NCBIfam" id="TIGR01700">
    <property type="entry name" value="PNPH"/>
    <property type="match status" value="1"/>
</dbReference>
<reference evidence="8 9" key="1">
    <citation type="submission" date="2014-02" db="EMBL/GenBank/DDBJ databases">
        <title>Kosmotoga genome sequencing.</title>
        <authorList>
            <person name="Pollo S.M."/>
            <person name="Charchuk R."/>
            <person name="Nesbo C.L."/>
        </authorList>
    </citation>
    <scope>NUCLEOTIDE SEQUENCE [LARGE SCALE GENOMIC DNA]</scope>
    <source>
        <strain evidence="8 9">S304</strain>
    </source>
</reference>
<dbReference type="PATRIC" id="fig|1453497.3.peg.1557"/>
<dbReference type="CDD" id="cd09009">
    <property type="entry name" value="PNP-EcPNPII_like"/>
    <property type="match status" value="1"/>
</dbReference>
<dbReference type="Proteomes" id="UP000077339">
    <property type="component" value="Unassembled WGS sequence"/>
</dbReference>
<dbReference type="NCBIfam" id="NF006054">
    <property type="entry name" value="PRK08202.1"/>
    <property type="match status" value="1"/>
</dbReference>
<comment type="similarity">
    <text evidence="2 5">Belongs to the PNP/MTAP phosphorylase family.</text>
</comment>
<proteinExistence type="inferred from homology"/>
<evidence type="ECO:0000256" key="1">
    <source>
        <dbReference type="ARBA" id="ARBA00005058"/>
    </source>
</evidence>
<evidence type="ECO:0000313" key="9">
    <source>
        <dbReference type="Proteomes" id="UP000077339"/>
    </source>
</evidence>
<evidence type="ECO:0000256" key="5">
    <source>
        <dbReference type="PIRNR" id="PIRNR000477"/>
    </source>
</evidence>
<feature type="binding site" evidence="6">
    <location>
        <position position="189"/>
    </location>
    <ligand>
        <name>a purine D-ribonucleoside</name>
        <dbReference type="ChEBI" id="CHEBI:142355"/>
    </ligand>
</feature>
<dbReference type="OrthoDB" id="1523230at2"/>
<dbReference type="InterPro" id="IPR011268">
    <property type="entry name" value="Purine_phosphorylase"/>
</dbReference>
<comment type="function">
    <text evidence="5">The purine nucleoside phosphorylases catalyze the phosphorolytic breakdown of the N-glycosidic bond in the beta-(deoxy)ribonucleoside molecules, with the formation of the corresponding free purine bases and pentose-1-phosphate.</text>
</comment>
<feature type="binding site" evidence="6">
    <location>
        <position position="57"/>
    </location>
    <ligand>
        <name>phosphate</name>
        <dbReference type="ChEBI" id="CHEBI:43474"/>
    </ligand>
</feature>
<dbReference type="PANTHER" id="PTHR11904:SF9">
    <property type="entry name" value="PURINE NUCLEOSIDE PHOSPHORYLASE-RELATED"/>
    <property type="match status" value="1"/>
</dbReference>
<dbReference type="EC" id="2.4.2.1" evidence="5"/>
<dbReference type="AlphaFoldDB" id="A0A182C794"/>
<dbReference type="GO" id="GO:0005737">
    <property type="term" value="C:cytoplasm"/>
    <property type="evidence" value="ECO:0007669"/>
    <property type="project" value="TreeGrafter"/>
</dbReference>
<evidence type="ECO:0000256" key="6">
    <source>
        <dbReference type="PIRSR" id="PIRSR000477-2"/>
    </source>
</evidence>
<evidence type="ECO:0000259" key="7">
    <source>
        <dbReference type="Pfam" id="PF01048"/>
    </source>
</evidence>
<keyword evidence="3 5" id="KW-0328">Glycosyltransferase</keyword>
<sequence>MDFEEAAEKILAKSKVKPTIGLILGSGLGYLTGQFEDAISVDYGEIESFPRSTVEGHRGRFVVGRLSGEAVIAMDGRFHFYEGHAIQDVVKPIYIFKEMGIERLIVTNAAGGINRSFIPGDIVAITDVINFSFNNPLIGPNKEEYGVRFPDMSSVIDREWLKKVERISKSADIDMKQGTYIFVTGPSYETPAEIKAYESFGADMVGMSTVPELIAASHCKIKALAFSCITNMASGILDKKLDHHEVVETAQKVRSKFSKIVTIALNAFKEEKL</sequence>
<dbReference type="InterPro" id="IPR011270">
    <property type="entry name" value="Pur_Nuc_Pase_Ino/Guo-sp"/>
</dbReference>
<dbReference type="PIRSF" id="PIRSF000477">
    <property type="entry name" value="PurNPase"/>
    <property type="match status" value="1"/>
</dbReference>
<dbReference type="RefSeq" id="WP_068346503.1">
    <property type="nucleotide sequence ID" value="NZ_JFHK01000004.1"/>
</dbReference>
<dbReference type="Pfam" id="PF01048">
    <property type="entry name" value="PNP_UDP_1"/>
    <property type="match status" value="1"/>
</dbReference>
<dbReference type="GO" id="GO:0009116">
    <property type="term" value="P:nucleoside metabolic process"/>
    <property type="evidence" value="ECO:0007669"/>
    <property type="project" value="InterPro"/>
</dbReference>
<dbReference type="UniPathway" id="UPA00606"/>
<comment type="pathway">
    <text evidence="1 5">Purine metabolism; purine nucleoside salvage.</text>
</comment>
<dbReference type="GO" id="GO:0004731">
    <property type="term" value="F:purine-nucleoside phosphorylase activity"/>
    <property type="evidence" value="ECO:0007669"/>
    <property type="project" value="UniProtKB-EC"/>
</dbReference>
<feature type="binding site" evidence="6">
    <location>
        <position position="231"/>
    </location>
    <ligand>
        <name>a purine D-ribonucleoside</name>
        <dbReference type="ChEBI" id="CHEBI:142355"/>
    </ligand>
</feature>
<dbReference type="Gene3D" id="3.40.50.1580">
    <property type="entry name" value="Nucleoside phosphorylase domain"/>
    <property type="match status" value="1"/>
</dbReference>
<organism evidence="8 9">
    <name type="scientific">Kosmotoga arenicorallina S304</name>
    <dbReference type="NCBI Taxonomy" id="1453497"/>
    <lineage>
        <taxon>Bacteria</taxon>
        <taxon>Thermotogati</taxon>
        <taxon>Thermotogota</taxon>
        <taxon>Thermotogae</taxon>
        <taxon>Kosmotogales</taxon>
        <taxon>Kosmotogaceae</taxon>
        <taxon>Kosmotoga</taxon>
    </lineage>
</organism>
<feature type="domain" description="Nucleoside phosphorylase" evidence="7">
    <location>
        <begin position="19"/>
        <end position="265"/>
    </location>
</feature>
<protein>
    <recommendedName>
        <fullName evidence="5">Purine nucleoside phosphorylase</fullName>
        <ecNumber evidence="5">2.4.2.1</ecNumber>
    </recommendedName>
    <alternativeName>
        <fullName evidence="5">Inosine-guanosine phosphorylase</fullName>
    </alternativeName>
</protein>
<feature type="binding site" evidence="6">
    <location>
        <position position="109"/>
    </location>
    <ligand>
        <name>phosphate</name>
        <dbReference type="ChEBI" id="CHEBI:43474"/>
    </ligand>
</feature>
<dbReference type="SUPFAM" id="SSF53167">
    <property type="entry name" value="Purine and uridine phosphorylases"/>
    <property type="match status" value="1"/>
</dbReference>
<keyword evidence="9" id="KW-1185">Reference proteome</keyword>
<comment type="caution">
    <text evidence="8">The sequence shown here is derived from an EMBL/GenBank/DDBJ whole genome shotgun (WGS) entry which is preliminary data.</text>
</comment>
<dbReference type="PANTHER" id="PTHR11904">
    <property type="entry name" value="METHYLTHIOADENOSINE/PURINE NUCLEOSIDE PHOSPHORYLASE"/>
    <property type="match status" value="1"/>
</dbReference>
<evidence type="ECO:0000256" key="2">
    <source>
        <dbReference type="ARBA" id="ARBA00006751"/>
    </source>
</evidence>
<keyword evidence="4 5" id="KW-0808">Transferase</keyword>
<feature type="binding site" evidence="6">
    <location>
        <begin position="77"/>
        <end position="79"/>
    </location>
    <ligand>
        <name>phosphate</name>
        <dbReference type="ChEBI" id="CHEBI:43474"/>
    </ligand>
</feature>
<name>A0A182C794_9BACT</name>
<dbReference type="NCBIfam" id="TIGR01697">
    <property type="entry name" value="PNPH-PUNA-XAPA"/>
    <property type="match status" value="1"/>
</dbReference>
<dbReference type="STRING" id="1453497.AT15_07825"/>
<evidence type="ECO:0000313" key="8">
    <source>
        <dbReference type="EMBL" id="OAA31395.1"/>
    </source>
</evidence>
<evidence type="ECO:0000256" key="4">
    <source>
        <dbReference type="ARBA" id="ARBA00022679"/>
    </source>
</evidence>
<accession>A0A182C794</accession>